<evidence type="ECO:0000256" key="7">
    <source>
        <dbReference type="ARBA" id="ARBA00022946"/>
    </source>
</evidence>
<keyword evidence="13" id="KW-1185">Reference proteome</keyword>
<keyword evidence="7" id="KW-0809">Transit peptide</keyword>
<feature type="region of interest" description="Disordered" evidence="10">
    <location>
        <begin position="87"/>
        <end position="148"/>
    </location>
</feature>
<dbReference type="Proteomes" id="UP001485043">
    <property type="component" value="Unassembled WGS sequence"/>
</dbReference>
<dbReference type="AlphaFoldDB" id="A0AAW1SVC0"/>
<reference evidence="12 13" key="1">
    <citation type="journal article" date="2024" name="Nat. Commun.">
        <title>Phylogenomics reveals the evolutionary origins of lichenization in chlorophyte algae.</title>
        <authorList>
            <person name="Puginier C."/>
            <person name="Libourel C."/>
            <person name="Otte J."/>
            <person name="Skaloud P."/>
            <person name="Haon M."/>
            <person name="Grisel S."/>
            <person name="Petersen M."/>
            <person name="Berrin J.G."/>
            <person name="Delaux P.M."/>
            <person name="Dal Grande F."/>
            <person name="Keller J."/>
        </authorList>
    </citation>
    <scope>NUCLEOTIDE SEQUENCE [LARGE SCALE GENOMIC DNA]</scope>
    <source>
        <strain evidence="12 13">SAG 2523</strain>
    </source>
</reference>
<evidence type="ECO:0000256" key="8">
    <source>
        <dbReference type="ARBA" id="ARBA00022989"/>
    </source>
</evidence>
<evidence type="ECO:0000256" key="1">
    <source>
        <dbReference type="ARBA" id="ARBA00004141"/>
    </source>
</evidence>
<keyword evidence="4" id="KW-0150">Chloroplast</keyword>
<evidence type="ECO:0000256" key="4">
    <source>
        <dbReference type="ARBA" id="ARBA00022528"/>
    </source>
</evidence>
<comment type="caution">
    <text evidence="12">The sequence shown here is derived from an EMBL/GenBank/DDBJ whole genome shotgun (WGS) entry which is preliminary data.</text>
</comment>
<protein>
    <submittedName>
        <fullName evidence="12">Uncharacterized protein</fullName>
    </submittedName>
</protein>
<dbReference type="PANTHER" id="PTHR31038:SF10">
    <property type="entry name" value="OS04G0524400 PROTEIN"/>
    <property type="match status" value="1"/>
</dbReference>
<dbReference type="PANTHER" id="PTHR31038">
    <property type="entry name" value="EXPRESSED PROTEIN-RELATED"/>
    <property type="match status" value="1"/>
</dbReference>
<evidence type="ECO:0000313" key="12">
    <source>
        <dbReference type="EMBL" id="KAK9857987.1"/>
    </source>
</evidence>
<evidence type="ECO:0000256" key="3">
    <source>
        <dbReference type="ARBA" id="ARBA00010793"/>
    </source>
</evidence>
<feature type="compositionally biased region" description="Polar residues" evidence="10">
    <location>
        <begin position="87"/>
        <end position="109"/>
    </location>
</feature>
<dbReference type="Pfam" id="PF11891">
    <property type="entry name" value="RETICULATA-like"/>
    <property type="match status" value="1"/>
</dbReference>
<comment type="subcellular location">
    <subcellularLocation>
        <location evidence="1">Membrane</location>
        <topology evidence="1">Multi-pass membrane protein</topology>
    </subcellularLocation>
    <subcellularLocation>
        <location evidence="2">Plastid</location>
        <location evidence="2">Chloroplast</location>
    </subcellularLocation>
</comment>
<keyword evidence="8 11" id="KW-1133">Transmembrane helix</keyword>
<feature type="compositionally biased region" description="Low complexity" evidence="10">
    <location>
        <begin position="118"/>
        <end position="127"/>
    </location>
</feature>
<evidence type="ECO:0000313" key="13">
    <source>
        <dbReference type="Proteomes" id="UP001485043"/>
    </source>
</evidence>
<evidence type="ECO:0000256" key="2">
    <source>
        <dbReference type="ARBA" id="ARBA00004229"/>
    </source>
</evidence>
<keyword evidence="5" id="KW-0934">Plastid</keyword>
<feature type="transmembrane region" description="Helical" evidence="11">
    <location>
        <begin position="367"/>
        <end position="387"/>
    </location>
</feature>
<dbReference type="GO" id="GO:0099402">
    <property type="term" value="P:plant organ development"/>
    <property type="evidence" value="ECO:0007669"/>
    <property type="project" value="TreeGrafter"/>
</dbReference>
<keyword evidence="6 11" id="KW-0812">Transmembrane</keyword>
<proteinExistence type="inferred from homology"/>
<evidence type="ECO:0000256" key="11">
    <source>
        <dbReference type="SAM" id="Phobius"/>
    </source>
</evidence>
<name>A0AAW1SVC0_9CHLO</name>
<accession>A0AAW1SVC0</accession>
<dbReference type="EMBL" id="JALJOV010000945">
    <property type="protein sequence ID" value="KAK9857987.1"/>
    <property type="molecule type" value="Genomic_DNA"/>
</dbReference>
<evidence type="ECO:0000256" key="5">
    <source>
        <dbReference type="ARBA" id="ARBA00022640"/>
    </source>
</evidence>
<gene>
    <name evidence="12" type="ORF">WJX84_000862</name>
</gene>
<evidence type="ECO:0000256" key="6">
    <source>
        <dbReference type="ARBA" id="ARBA00022692"/>
    </source>
</evidence>
<feature type="transmembrane region" description="Helical" evidence="11">
    <location>
        <begin position="329"/>
        <end position="347"/>
    </location>
</feature>
<feature type="transmembrane region" description="Helical" evidence="11">
    <location>
        <begin position="261"/>
        <end position="283"/>
    </location>
</feature>
<evidence type="ECO:0000256" key="10">
    <source>
        <dbReference type="SAM" id="MobiDB-lite"/>
    </source>
</evidence>
<evidence type="ECO:0000256" key="9">
    <source>
        <dbReference type="ARBA" id="ARBA00023136"/>
    </source>
</evidence>
<organism evidence="12 13">
    <name type="scientific">Apatococcus fuscideae</name>
    <dbReference type="NCBI Taxonomy" id="2026836"/>
    <lineage>
        <taxon>Eukaryota</taxon>
        <taxon>Viridiplantae</taxon>
        <taxon>Chlorophyta</taxon>
        <taxon>core chlorophytes</taxon>
        <taxon>Trebouxiophyceae</taxon>
        <taxon>Chlorellales</taxon>
        <taxon>Chlorellaceae</taxon>
        <taxon>Apatococcus</taxon>
    </lineage>
</organism>
<dbReference type="InterPro" id="IPR021825">
    <property type="entry name" value="RETICULATA-related"/>
</dbReference>
<dbReference type="GO" id="GO:0009706">
    <property type="term" value="C:chloroplast inner membrane"/>
    <property type="evidence" value="ECO:0007669"/>
    <property type="project" value="TreeGrafter"/>
</dbReference>
<sequence>MYNIVLQISPPSSALQKLDQPINRWIRWVPTLTTERPGFGQRHAVCRLQSAGPLHQINYPWTSARLSDCLSLTKAIELLSKYTSQLTGQNWSGNKSQQHPRRYSQSSASRRPIRPCASSSPSTDSGSSDGGSGSKGPPGDLKKVGEEEPEDDDLELLSLGEAEELAAAKGIQLPADFIEAAQNGGLRKSALLKYFTIHASLFAGFFARRFPAFRDRLISDHRFLFKVFAEVIIDSGCATVAEVRKRGEEFWTEFEFYLSDMAVGIVMDVLLVTLMAPVAVIGAKSKKSGGATQFQRALNRVPSAVFEPSVPGVRKYTLVDRTACLGVKFLEYSLAGLVAGFVGQGIANSLMLAKRRIYGSKEDDVAVPPLVMTALTWGLFMGVSSNVRYQIVFGLERAVDVTIAKAIPPVAYGTTLAIRFANNVVGGENFIDLARWTGIQ</sequence>
<keyword evidence="9 11" id="KW-0472">Membrane</keyword>
<comment type="similarity">
    <text evidence="3">Belongs to the RETICULATA family.</text>
</comment>